<feature type="transmembrane region" description="Helical" evidence="8">
    <location>
        <begin position="113"/>
        <end position="137"/>
    </location>
</feature>
<feature type="transmembrane region" description="Helical" evidence="8">
    <location>
        <begin position="217"/>
        <end position="240"/>
    </location>
</feature>
<dbReference type="PANTHER" id="PTHR43470">
    <property type="entry name" value="PHOSPHATE TRANSPORT SYSTEM PERMEASE PROTEIN PSTA-RELATED"/>
    <property type="match status" value="1"/>
</dbReference>
<evidence type="ECO:0000256" key="5">
    <source>
        <dbReference type="ARBA" id="ARBA00022692"/>
    </source>
</evidence>
<evidence type="ECO:0000256" key="8">
    <source>
        <dbReference type="RuleBase" id="RU363043"/>
    </source>
</evidence>
<feature type="transmembrane region" description="Helical" evidence="8">
    <location>
        <begin position="21"/>
        <end position="43"/>
    </location>
</feature>
<keyword evidence="4 8" id="KW-1003">Cell membrane</keyword>
<protein>
    <recommendedName>
        <fullName evidence="8">Phosphate transport system permease protein PstA</fullName>
    </recommendedName>
</protein>
<keyword evidence="6 8" id="KW-1133">Transmembrane helix</keyword>
<feature type="transmembrane region" description="Helical" evidence="8">
    <location>
        <begin position="149"/>
        <end position="170"/>
    </location>
</feature>
<evidence type="ECO:0000256" key="6">
    <source>
        <dbReference type="ARBA" id="ARBA00022989"/>
    </source>
</evidence>
<name>A0A3P3RN30_9EURY</name>
<comment type="subcellular location">
    <subcellularLocation>
        <location evidence="1 8">Cell membrane</location>
        <topology evidence="1 8">Multi-pass membrane protein</topology>
    </subcellularLocation>
</comment>
<feature type="transmembrane region" description="Helical" evidence="8">
    <location>
        <begin position="55"/>
        <end position="76"/>
    </location>
</feature>
<evidence type="ECO:0000256" key="3">
    <source>
        <dbReference type="ARBA" id="ARBA00022448"/>
    </source>
</evidence>
<dbReference type="GO" id="GO:0005315">
    <property type="term" value="F:phosphate transmembrane transporter activity"/>
    <property type="evidence" value="ECO:0007669"/>
    <property type="project" value="InterPro"/>
</dbReference>
<comment type="caution">
    <text evidence="10">The sequence shown here is derived from an EMBL/GenBank/DDBJ whole genome shotgun (WGS) entry which is preliminary data.</text>
</comment>
<reference evidence="10 11" key="1">
    <citation type="submission" date="2018-11" db="EMBL/GenBank/DDBJ databases">
        <title>Taxonoimc description of Halomarina strain SPP-AMP-1.</title>
        <authorList>
            <person name="Pal Y."/>
            <person name="Srinivasana K."/>
            <person name="Verma A."/>
            <person name="Kumar P."/>
        </authorList>
    </citation>
    <scope>NUCLEOTIDE SEQUENCE [LARGE SCALE GENOMIC DNA]</scope>
    <source>
        <strain evidence="10 11">SPP-AMP-1</strain>
    </source>
</reference>
<dbReference type="PROSITE" id="PS50928">
    <property type="entry name" value="ABC_TM1"/>
    <property type="match status" value="1"/>
</dbReference>
<dbReference type="AlphaFoldDB" id="A0A3P3RN30"/>
<feature type="transmembrane region" description="Helical" evidence="8">
    <location>
        <begin position="288"/>
        <end position="317"/>
    </location>
</feature>
<dbReference type="CDD" id="cd06261">
    <property type="entry name" value="TM_PBP2"/>
    <property type="match status" value="1"/>
</dbReference>
<evidence type="ECO:0000256" key="7">
    <source>
        <dbReference type="ARBA" id="ARBA00023136"/>
    </source>
</evidence>
<keyword evidence="5 8" id="KW-0812">Transmembrane</keyword>
<dbReference type="EMBL" id="RRCH01000003">
    <property type="protein sequence ID" value="RRJ33803.1"/>
    <property type="molecule type" value="Genomic_DNA"/>
</dbReference>
<feature type="domain" description="ABC transmembrane type-1" evidence="9">
    <location>
        <begin position="292"/>
        <end position="524"/>
    </location>
</feature>
<feature type="transmembrane region" description="Helical" evidence="8">
    <location>
        <begin position="365"/>
        <end position="387"/>
    </location>
</feature>
<dbReference type="GO" id="GO:0005886">
    <property type="term" value="C:plasma membrane"/>
    <property type="evidence" value="ECO:0007669"/>
    <property type="project" value="UniProtKB-SubCell"/>
</dbReference>
<sequence>MSTERQTQLVSTQSSIGSRATVAIIGLGLVVFAVSWLALFQWIGGETDVLGVGLFRLLGVCLLFIGVGTGACGFAARSGRIAATPRRSAGLLTGVLFGLLGFLVGGLSGAQTFGLGTAGWLVSAAGIGTAAATAAVFPREELGSTIPPSVFVTFVGAVITAGIIDAGWTWTPVDLSVTLIGPVVVPLLTIVASLIGVWSAAKAHSGFGARGRQSGAFLLISLSILGMLSVLVLLVGFIVVRGLDTVLTDAGVGIGSITVLNIQIPWVDVQIPFLMNVTQGLFVDVNGILPAIVGTLWLVIGAVVFAVPLGIGAAIFLTEYSESERFTQLVEIATNGLWSTPSIVFGLFGLTFLLPRISNNHRSLLGGQLVLGFMLLPLVVITSYEAIKAVPDEFRDASAALGVTRWQTIRSVVLPAAMPGIITGIILGVGRIAGETAPLLFVFPRSTFPSSVPNVLGSFEFSLAPPFVTNEALLSGGSALPYQLYASITSGHVPGQTFTVEQFGWGTAFVLLIVVLALYGIGITTRLYFQRKLQHE</sequence>
<evidence type="ECO:0000256" key="1">
    <source>
        <dbReference type="ARBA" id="ARBA00004651"/>
    </source>
</evidence>
<feature type="transmembrane region" description="Helical" evidence="8">
    <location>
        <begin position="329"/>
        <end position="353"/>
    </location>
</feature>
<feature type="transmembrane region" description="Helical" evidence="8">
    <location>
        <begin position="176"/>
        <end position="197"/>
    </location>
</feature>
<dbReference type="Gene3D" id="1.10.3720.10">
    <property type="entry name" value="MetI-like"/>
    <property type="match status" value="1"/>
</dbReference>
<dbReference type="InterPro" id="IPR035906">
    <property type="entry name" value="MetI-like_sf"/>
</dbReference>
<dbReference type="RefSeq" id="WP_124953670.1">
    <property type="nucleotide sequence ID" value="NZ_RRCH01000003.1"/>
</dbReference>
<keyword evidence="7 8" id="KW-0472">Membrane</keyword>
<evidence type="ECO:0000313" key="11">
    <source>
        <dbReference type="Proteomes" id="UP000282322"/>
    </source>
</evidence>
<dbReference type="NCBIfam" id="TIGR00974">
    <property type="entry name" value="3a0107s02c"/>
    <property type="match status" value="1"/>
</dbReference>
<dbReference type="GO" id="GO:0035435">
    <property type="term" value="P:phosphate ion transmembrane transport"/>
    <property type="evidence" value="ECO:0007669"/>
    <property type="project" value="InterPro"/>
</dbReference>
<gene>
    <name evidence="10" type="primary">pstA</name>
    <name evidence="10" type="ORF">EIK79_03195</name>
</gene>
<feature type="transmembrane region" description="Helical" evidence="8">
    <location>
        <begin position="408"/>
        <end position="433"/>
    </location>
</feature>
<evidence type="ECO:0000256" key="4">
    <source>
        <dbReference type="ARBA" id="ARBA00022475"/>
    </source>
</evidence>
<dbReference type="InterPro" id="IPR005672">
    <property type="entry name" value="Phosphate_PstA"/>
</dbReference>
<dbReference type="Pfam" id="PF00528">
    <property type="entry name" value="BPD_transp_1"/>
    <property type="match status" value="1"/>
</dbReference>
<evidence type="ECO:0000313" key="10">
    <source>
        <dbReference type="EMBL" id="RRJ33803.1"/>
    </source>
</evidence>
<dbReference type="PANTHER" id="PTHR43470:SF3">
    <property type="entry name" value="PHOSPHATE TRANSPORT SYSTEM PERMEASE PROTEIN PSTA-RELATED"/>
    <property type="match status" value="1"/>
</dbReference>
<keyword evidence="3" id="KW-0813">Transport</keyword>
<dbReference type="OrthoDB" id="338493at2157"/>
<feature type="transmembrane region" description="Helical" evidence="8">
    <location>
        <begin position="88"/>
        <end position="107"/>
    </location>
</feature>
<comment type="similarity">
    <text evidence="2 8">Belongs to the binding-protein-dependent transport system permease family. CysTW subfamily.</text>
</comment>
<accession>A0A3P3RN30</accession>
<dbReference type="InterPro" id="IPR000515">
    <property type="entry name" value="MetI-like"/>
</dbReference>
<keyword evidence="11" id="KW-1185">Reference proteome</keyword>
<dbReference type="Proteomes" id="UP000282322">
    <property type="component" value="Unassembled WGS sequence"/>
</dbReference>
<feature type="transmembrane region" description="Helical" evidence="8">
    <location>
        <begin position="503"/>
        <end position="529"/>
    </location>
</feature>
<evidence type="ECO:0000256" key="2">
    <source>
        <dbReference type="ARBA" id="ARBA00007069"/>
    </source>
</evidence>
<dbReference type="SUPFAM" id="SSF161098">
    <property type="entry name" value="MetI-like"/>
    <property type="match status" value="1"/>
</dbReference>
<proteinExistence type="inferred from homology"/>
<organism evidence="10 11">
    <name type="scientific">Halocatena pleomorpha</name>
    <dbReference type="NCBI Taxonomy" id="1785090"/>
    <lineage>
        <taxon>Archaea</taxon>
        <taxon>Methanobacteriati</taxon>
        <taxon>Methanobacteriota</taxon>
        <taxon>Stenosarchaea group</taxon>
        <taxon>Halobacteria</taxon>
        <taxon>Halobacteriales</taxon>
        <taxon>Natronomonadaceae</taxon>
        <taxon>Halocatena</taxon>
    </lineage>
</organism>
<evidence type="ECO:0000259" key="9">
    <source>
        <dbReference type="PROSITE" id="PS50928"/>
    </source>
</evidence>